<accession>A0A9P5ZVJ9</accession>
<dbReference type="AlphaFoldDB" id="A0A9P5ZVJ9"/>
<comment type="caution">
    <text evidence="1">The sequence shown here is derived from an EMBL/GenBank/DDBJ whole genome shotgun (WGS) entry which is preliminary data.</text>
</comment>
<gene>
    <name evidence="1" type="ORF">BDN71DRAFT_938047</name>
</gene>
<protein>
    <submittedName>
        <fullName evidence="1">Uncharacterized protein</fullName>
    </submittedName>
</protein>
<keyword evidence="2" id="KW-1185">Reference proteome</keyword>
<sequence length="298" mass="34231">MFTNTRSFTFTTYSHDQWAHVPADLRCCVEDMVALRTLEQLDLGHWIFEPQQLNNLLKHCSPTLRSLGLWSLYIRTSEQRGEVEPLELTELKELCFDEPTSFPAEGTLRTPNIDIVARLLHSHCSTARCRPLLTPGIPAEVSTWSFRVPLYEYRNNEKCNAINFDDLINLCHLGLTIECRWRSLGPDPALHRSISVLGRILLGIPTAHLKSLNVCFFCPYDFLEWVQDDWDHMLASLEPLVNAGKLLEKVSFVVDTRRPDDTYSMITCAIDRRLKRFESSLQLEVGLGRIPYAGRTRP</sequence>
<dbReference type="EMBL" id="MU154569">
    <property type="protein sequence ID" value="KAF9494764.1"/>
    <property type="molecule type" value="Genomic_DNA"/>
</dbReference>
<evidence type="ECO:0000313" key="2">
    <source>
        <dbReference type="Proteomes" id="UP000807025"/>
    </source>
</evidence>
<dbReference type="Proteomes" id="UP000807025">
    <property type="component" value="Unassembled WGS sequence"/>
</dbReference>
<reference evidence="1" key="1">
    <citation type="submission" date="2020-11" db="EMBL/GenBank/DDBJ databases">
        <authorList>
            <consortium name="DOE Joint Genome Institute"/>
            <person name="Ahrendt S."/>
            <person name="Riley R."/>
            <person name="Andreopoulos W."/>
            <person name="Labutti K."/>
            <person name="Pangilinan J."/>
            <person name="Ruiz-Duenas F.J."/>
            <person name="Barrasa J.M."/>
            <person name="Sanchez-Garcia M."/>
            <person name="Camarero S."/>
            <person name="Miyauchi S."/>
            <person name="Serrano A."/>
            <person name="Linde D."/>
            <person name="Babiker R."/>
            <person name="Drula E."/>
            <person name="Ayuso-Fernandez I."/>
            <person name="Pacheco R."/>
            <person name="Padilla G."/>
            <person name="Ferreira P."/>
            <person name="Barriuso J."/>
            <person name="Kellner H."/>
            <person name="Castanera R."/>
            <person name="Alfaro M."/>
            <person name="Ramirez L."/>
            <person name="Pisabarro A.G."/>
            <person name="Kuo A."/>
            <person name="Tritt A."/>
            <person name="Lipzen A."/>
            <person name="He G."/>
            <person name="Yan M."/>
            <person name="Ng V."/>
            <person name="Cullen D."/>
            <person name="Martin F."/>
            <person name="Rosso M.-N."/>
            <person name="Henrissat B."/>
            <person name="Hibbett D."/>
            <person name="Martinez A.T."/>
            <person name="Grigoriev I.V."/>
        </authorList>
    </citation>
    <scope>NUCLEOTIDE SEQUENCE</scope>
    <source>
        <strain evidence="1">ATCC 90797</strain>
    </source>
</reference>
<proteinExistence type="predicted"/>
<evidence type="ECO:0000313" key="1">
    <source>
        <dbReference type="EMBL" id="KAF9494764.1"/>
    </source>
</evidence>
<name>A0A9P5ZVJ9_PLEER</name>
<organism evidence="1 2">
    <name type="scientific">Pleurotus eryngii</name>
    <name type="common">Boletus of the steppes</name>
    <dbReference type="NCBI Taxonomy" id="5323"/>
    <lineage>
        <taxon>Eukaryota</taxon>
        <taxon>Fungi</taxon>
        <taxon>Dikarya</taxon>
        <taxon>Basidiomycota</taxon>
        <taxon>Agaricomycotina</taxon>
        <taxon>Agaricomycetes</taxon>
        <taxon>Agaricomycetidae</taxon>
        <taxon>Agaricales</taxon>
        <taxon>Pleurotineae</taxon>
        <taxon>Pleurotaceae</taxon>
        <taxon>Pleurotus</taxon>
    </lineage>
</organism>